<organism evidence="2 3">
    <name type="scientific">Nakaseomyces bracarensis</name>
    <dbReference type="NCBI Taxonomy" id="273131"/>
    <lineage>
        <taxon>Eukaryota</taxon>
        <taxon>Fungi</taxon>
        <taxon>Dikarya</taxon>
        <taxon>Ascomycota</taxon>
        <taxon>Saccharomycotina</taxon>
        <taxon>Saccharomycetes</taxon>
        <taxon>Saccharomycetales</taxon>
        <taxon>Saccharomycetaceae</taxon>
        <taxon>Nakaseomyces</taxon>
    </lineage>
</organism>
<evidence type="ECO:0000313" key="3">
    <source>
        <dbReference type="Proteomes" id="UP001623330"/>
    </source>
</evidence>
<feature type="region of interest" description="Disordered" evidence="1">
    <location>
        <begin position="261"/>
        <end position="280"/>
    </location>
</feature>
<evidence type="ECO:0000313" key="2">
    <source>
        <dbReference type="EMBL" id="KAL3229700.1"/>
    </source>
</evidence>
<reference evidence="2 3" key="1">
    <citation type="submission" date="2024-05" db="EMBL/GenBank/DDBJ databases">
        <title>Long read based assembly of the Candida bracarensis genome reveals expanded adhesin content.</title>
        <authorList>
            <person name="Marcet-Houben M."/>
            <person name="Ksiezopolska E."/>
            <person name="Gabaldon T."/>
        </authorList>
    </citation>
    <scope>NUCLEOTIDE SEQUENCE [LARGE SCALE GENOMIC DNA]</scope>
    <source>
        <strain evidence="2 3">CBM6</strain>
    </source>
</reference>
<sequence length="306" mass="34673">MDYVPPQKLDSNVYFGSLTTLTDPLSLQQRNIRYFIGVDIPSIVFANAYDMLCRPYNEELVMANLENDMLMNTNECHDENTEELISKYRRNNTYLLQKLQNGGNEVFEKYTTAMVTPPVTPVGSRSHQRFSYLDGEKPVNGALGMQVSSNTFNEYSLDRFKIFNELISLFRNTNGNDNILVVSESGNDHELITLLISLILKKDPSIAIMDALQFVKCCRVVDEPILKEEQIFWSSGLIGYHEHVKTTGMFWGPGSSMGHLAGSPVRTNRKNRNTDSQDQIVSPTAKIASSDGCFQRRIASCKRVRF</sequence>
<keyword evidence="3" id="KW-1185">Reference proteome</keyword>
<proteinExistence type="predicted"/>
<name>A0ABR4NP19_9SACH</name>
<protein>
    <submittedName>
        <fullName evidence="2">Uncharacterized protein</fullName>
    </submittedName>
</protein>
<dbReference type="EMBL" id="JBEVYD010000011">
    <property type="protein sequence ID" value="KAL3229700.1"/>
    <property type="molecule type" value="Genomic_DNA"/>
</dbReference>
<comment type="caution">
    <text evidence="2">The sequence shown here is derived from an EMBL/GenBank/DDBJ whole genome shotgun (WGS) entry which is preliminary data.</text>
</comment>
<accession>A0ABR4NP19</accession>
<gene>
    <name evidence="2" type="ORF">RNJ44_01836</name>
</gene>
<evidence type="ECO:0000256" key="1">
    <source>
        <dbReference type="SAM" id="MobiDB-lite"/>
    </source>
</evidence>
<dbReference type="Proteomes" id="UP001623330">
    <property type="component" value="Unassembled WGS sequence"/>
</dbReference>